<dbReference type="EMBL" id="JACIDC010000013">
    <property type="protein sequence ID" value="MBB4041604.1"/>
    <property type="molecule type" value="Genomic_DNA"/>
</dbReference>
<gene>
    <name evidence="2" type="ORF">GGR34_003282</name>
</gene>
<keyword evidence="1" id="KW-0812">Transmembrane</keyword>
<reference evidence="2 3" key="1">
    <citation type="submission" date="2020-08" db="EMBL/GenBank/DDBJ databases">
        <title>Genomic Encyclopedia of Type Strains, Phase IV (KMG-IV): sequencing the most valuable type-strain genomes for metagenomic binning, comparative biology and taxonomic classification.</title>
        <authorList>
            <person name="Goeker M."/>
        </authorList>
    </citation>
    <scope>NUCLEOTIDE SEQUENCE [LARGE SCALE GENOMIC DNA]</scope>
    <source>
        <strain evidence="2 3">DSM 15743</strain>
    </source>
</reference>
<proteinExistence type="predicted"/>
<protein>
    <submittedName>
        <fullName evidence="2">Uncharacterized protein</fullName>
    </submittedName>
</protein>
<dbReference type="AlphaFoldDB" id="A0A7W6IHU0"/>
<dbReference type="Proteomes" id="UP000519439">
    <property type="component" value="Unassembled WGS sequence"/>
</dbReference>
<keyword evidence="1" id="KW-1133">Transmembrane helix</keyword>
<evidence type="ECO:0000313" key="2">
    <source>
        <dbReference type="EMBL" id="MBB4041604.1"/>
    </source>
</evidence>
<evidence type="ECO:0000313" key="3">
    <source>
        <dbReference type="Proteomes" id="UP000519439"/>
    </source>
</evidence>
<accession>A0A7W6IHU0</accession>
<evidence type="ECO:0000256" key="1">
    <source>
        <dbReference type="SAM" id="Phobius"/>
    </source>
</evidence>
<keyword evidence="3" id="KW-1185">Reference proteome</keyword>
<comment type="caution">
    <text evidence="2">The sequence shown here is derived from an EMBL/GenBank/DDBJ whole genome shotgun (WGS) entry which is preliminary data.</text>
</comment>
<keyword evidence="1" id="KW-0472">Membrane</keyword>
<feature type="transmembrane region" description="Helical" evidence="1">
    <location>
        <begin position="41"/>
        <end position="61"/>
    </location>
</feature>
<dbReference type="RefSeq" id="WP_027316169.1">
    <property type="nucleotide sequence ID" value="NZ_JACIDC010000013.1"/>
</dbReference>
<sequence>MTTRTTLAPAQKLHLDRAARNAGEAFAFEEPDTRPAVTRSFGSSLVWLIIAMAAILGLLLAL</sequence>
<name>A0A7W6IHU0_9HYPH</name>
<organism evidence="2 3">
    <name type="scientific">Microvirga flocculans</name>
    <dbReference type="NCBI Taxonomy" id="217168"/>
    <lineage>
        <taxon>Bacteria</taxon>
        <taxon>Pseudomonadati</taxon>
        <taxon>Pseudomonadota</taxon>
        <taxon>Alphaproteobacteria</taxon>
        <taxon>Hyphomicrobiales</taxon>
        <taxon>Methylobacteriaceae</taxon>
        <taxon>Microvirga</taxon>
    </lineage>
</organism>